<dbReference type="InterPro" id="IPR051013">
    <property type="entry name" value="MBL_superfamily_lactonases"/>
</dbReference>
<evidence type="ECO:0000256" key="3">
    <source>
        <dbReference type="ARBA" id="ARBA00022723"/>
    </source>
</evidence>
<protein>
    <submittedName>
        <fullName evidence="7">Beta-lactamase-like protein</fullName>
    </submittedName>
</protein>
<dbReference type="CDD" id="cd07730">
    <property type="entry name" value="metallo-hydrolase-like_MBL-fold"/>
    <property type="match status" value="1"/>
</dbReference>
<evidence type="ECO:0000256" key="4">
    <source>
        <dbReference type="ARBA" id="ARBA00022801"/>
    </source>
</evidence>
<reference evidence="7" key="2">
    <citation type="submission" date="2023-06" db="EMBL/GenBank/DDBJ databases">
        <authorList>
            <consortium name="Lawrence Berkeley National Laboratory"/>
            <person name="Haridas S."/>
            <person name="Hensen N."/>
            <person name="Bonometti L."/>
            <person name="Westerberg I."/>
            <person name="Brannstrom I.O."/>
            <person name="Guillou S."/>
            <person name="Cros-Aarteil S."/>
            <person name="Calhoun S."/>
            <person name="Kuo A."/>
            <person name="Mondo S."/>
            <person name="Pangilinan J."/>
            <person name="Riley R."/>
            <person name="Labutti K."/>
            <person name="Andreopoulos B."/>
            <person name="Lipzen A."/>
            <person name="Chen C."/>
            <person name="Yanf M."/>
            <person name="Daum C."/>
            <person name="Ng V."/>
            <person name="Clum A."/>
            <person name="Steindorff A."/>
            <person name="Ohm R."/>
            <person name="Martin F."/>
            <person name="Silar P."/>
            <person name="Natvig D."/>
            <person name="Lalanne C."/>
            <person name="Gautier V."/>
            <person name="Ament-Velasquez S.L."/>
            <person name="Kruys A."/>
            <person name="Hutchinson M.I."/>
            <person name="Powell A.J."/>
            <person name="Barry K."/>
            <person name="Miller A.N."/>
            <person name="Grigoriev I.V."/>
            <person name="Debuchy R."/>
            <person name="Gladieux P."/>
            <person name="Thoren M.H."/>
            <person name="Johannesson H."/>
        </authorList>
    </citation>
    <scope>NUCLEOTIDE SEQUENCE</scope>
    <source>
        <strain evidence="7">SMH4131-1</strain>
    </source>
</reference>
<evidence type="ECO:0000256" key="1">
    <source>
        <dbReference type="ARBA" id="ARBA00001947"/>
    </source>
</evidence>
<keyword evidence="5" id="KW-0862">Zinc</keyword>
<dbReference type="InterPro" id="IPR001279">
    <property type="entry name" value="Metallo-B-lactamas"/>
</dbReference>
<evidence type="ECO:0000259" key="6">
    <source>
        <dbReference type="Pfam" id="PF00753"/>
    </source>
</evidence>
<feature type="domain" description="Metallo-beta-lactamase" evidence="6">
    <location>
        <begin position="99"/>
        <end position="256"/>
    </location>
</feature>
<evidence type="ECO:0000256" key="2">
    <source>
        <dbReference type="ARBA" id="ARBA00007749"/>
    </source>
</evidence>
<sequence length="363" mass="39502">MPKQAAPPSTLFSFLDTTQASTEASLPRRHGTVQVHALSAGHFSLPEEQFVHPSSPSARSTVPSLCFLIQHIATEAGQTITTRIVFDLGLRRDISRYSEPIQRHVATRQPMTTEPDVVASLRAGGLTPDDIHYVVYSHVHWDHVGEPRDFPHSTFVVGHGSLGLLSGLSASGTLRGGHSFFEADLLDPSRTIELSDPTVVAETTVETSRSISPSSSPSSINFNVPWAALGDFPSVLDLFQDGSLFIVDAPGHLPGHINLLARASGDDDCGGGSGGRDKWVYLAGDACHDRRIMRKEREIGEWHDAHDHACCIHADRANAEATIERLRTLEGKGVEVIFAHDVEWENDERNRGRYFGAQGAGEP</sequence>
<keyword evidence="4" id="KW-0378">Hydrolase</keyword>
<dbReference type="GO" id="GO:0016787">
    <property type="term" value="F:hydrolase activity"/>
    <property type="evidence" value="ECO:0007669"/>
    <property type="project" value="UniProtKB-KW"/>
</dbReference>
<dbReference type="Proteomes" id="UP001286456">
    <property type="component" value="Unassembled WGS sequence"/>
</dbReference>
<organism evidence="7 8">
    <name type="scientific">Cercophora scortea</name>
    <dbReference type="NCBI Taxonomy" id="314031"/>
    <lineage>
        <taxon>Eukaryota</taxon>
        <taxon>Fungi</taxon>
        <taxon>Dikarya</taxon>
        <taxon>Ascomycota</taxon>
        <taxon>Pezizomycotina</taxon>
        <taxon>Sordariomycetes</taxon>
        <taxon>Sordariomycetidae</taxon>
        <taxon>Sordariales</taxon>
        <taxon>Lasiosphaeriaceae</taxon>
        <taxon>Cercophora</taxon>
    </lineage>
</organism>
<keyword evidence="3" id="KW-0479">Metal-binding</keyword>
<accession>A0AAE0IFX2</accession>
<dbReference type="Gene3D" id="3.60.15.10">
    <property type="entry name" value="Ribonuclease Z/Hydroxyacylglutathione hydrolase-like"/>
    <property type="match status" value="1"/>
</dbReference>
<dbReference type="GO" id="GO:0046872">
    <property type="term" value="F:metal ion binding"/>
    <property type="evidence" value="ECO:0007669"/>
    <property type="project" value="UniProtKB-KW"/>
</dbReference>
<gene>
    <name evidence="7" type="ORF">B0T19DRAFT_477245</name>
</gene>
<dbReference type="SUPFAM" id="SSF56281">
    <property type="entry name" value="Metallo-hydrolase/oxidoreductase"/>
    <property type="match status" value="1"/>
</dbReference>
<comment type="cofactor">
    <cofactor evidence="1">
        <name>Zn(2+)</name>
        <dbReference type="ChEBI" id="CHEBI:29105"/>
    </cofactor>
</comment>
<keyword evidence="8" id="KW-1185">Reference proteome</keyword>
<name>A0AAE0IFX2_9PEZI</name>
<reference evidence="7" key="1">
    <citation type="journal article" date="2023" name="Mol. Phylogenet. Evol.">
        <title>Genome-scale phylogeny and comparative genomics of the fungal order Sordariales.</title>
        <authorList>
            <person name="Hensen N."/>
            <person name="Bonometti L."/>
            <person name="Westerberg I."/>
            <person name="Brannstrom I.O."/>
            <person name="Guillou S."/>
            <person name="Cros-Aarteil S."/>
            <person name="Calhoun S."/>
            <person name="Haridas S."/>
            <person name="Kuo A."/>
            <person name="Mondo S."/>
            <person name="Pangilinan J."/>
            <person name="Riley R."/>
            <person name="LaButti K."/>
            <person name="Andreopoulos B."/>
            <person name="Lipzen A."/>
            <person name="Chen C."/>
            <person name="Yan M."/>
            <person name="Daum C."/>
            <person name="Ng V."/>
            <person name="Clum A."/>
            <person name="Steindorff A."/>
            <person name="Ohm R.A."/>
            <person name="Martin F."/>
            <person name="Silar P."/>
            <person name="Natvig D.O."/>
            <person name="Lalanne C."/>
            <person name="Gautier V."/>
            <person name="Ament-Velasquez S.L."/>
            <person name="Kruys A."/>
            <person name="Hutchinson M.I."/>
            <person name="Powell A.J."/>
            <person name="Barry K."/>
            <person name="Miller A.N."/>
            <person name="Grigoriev I.V."/>
            <person name="Debuchy R."/>
            <person name="Gladieux P."/>
            <person name="Hiltunen Thoren M."/>
            <person name="Johannesson H."/>
        </authorList>
    </citation>
    <scope>NUCLEOTIDE SEQUENCE</scope>
    <source>
        <strain evidence="7">SMH4131-1</strain>
    </source>
</reference>
<dbReference type="AlphaFoldDB" id="A0AAE0IFX2"/>
<evidence type="ECO:0000313" key="8">
    <source>
        <dbReference type="Proteomes" id="UP001286456"/>
    </source>
</evidence>
<comment type="similarity">
    <text evidence="2">Belongs to the metallo-beta-lactamase superfamily.</text>
</comment>
<evidence type="ECO:0000256" key="5">
    <source>
        <dbReference type="ARBA" id="ARBA00022833"/>
    </source>
</evidence>
<dbReference type="EMBL" id="JAUEPO010000004">
    <property type="protein sequence ID" value="KAK3324326.1"/>
    <property type="molecule type" value="Genomic_DNA"/>
</dbReference>
<comment type="caution">
    <text evidence="7">The sequence shown here is derived from an EMBL/GenBank/DDBJ whole genome shotgun (WGS) entry which is preliminary data.</text>
</comment>
<dbReference type="Pfam" id="PF00753">
    <property type="entry name" value="Lactamase_B"/>
    <property type="match status" value="1"/>
</dbReference>
<dbReference type="InterPro" id="IPR036866">
    <property type="entry name" value="RibonucZ/Hydroxyglut_hydro"/>
</dbReference>
<dbReference type="PANTHER" id="PTHR42978">
    <property type="entry name" value="QUORUM-QUENCHING LACTONASE YTNP-RELATED-RELATED"/>
    <property type="match status" value="1"/>
</dbReference>
<proteinExistence type="inferred from homology"/>
<evidence type="ECO:0000313" key="7">
    <source>
        <dbReference type="EMBL" id="KAK3324326.1"/>
    </source>
</evidence>
<dbReference type="PANTHER" id="PTHR42978:SF2">
    <property type="entry name" value="102 KBASES UNSTABLE REGION: FROM 1 TO 119443"/>
    <property type="match status" value="1"/>
</dbReference>